<dbReference type="InterPro" id="IPR011009">
    <property type="entry name" value="Kinase-like_dom_sf"/>
</dbReference>
<accession>A0A1M5AR12</accession>
<dbReference type="PANTHER" id="PTHR40086">
    <property type="entry name" value="PHOSPHOTRANSFERASE YTMP-RELATED"/>
    <property type="match status" value="1"/>
</dbReference>
<dbReference type="Gene3D" id="3.90.1200.10">
    <property type="match status" value="1"/>
</dbReference>
<dbReference type="Proteomes" id="UP000184245">
    <property type="component" value="Unassembled WGS sequence"/>
</dbReference>
<organism evidence="1 2">
    <name type="scientific">Lactonifactor longoviformis DSM 17459</name>
    <dbReference type="NCBI Taxonomy" id="1122155"/>
    <lineage>
        <taxon>Bacteria</taxon>
        <taxon>Bacillati</taxon>
        <taxon>Bacillota</taxon>
        <taxon>Clostridia</taxon>
        <taxon>Eubacteriales</taxon>
        <taxon>Clostridiaceae</taxon>
        <taxon>Lactonifactor</taxon>
    </lineage>
</organism>
<proteinExistence type="predicted"/>
<evidence type="ECO:0000313" key="2">
    <source>
        <dbReference type="Proteomes" id="UP000184245"/>
    </source>
</evidence>
<name>A0A1M5AR12_9CLOT</name>
<dbReference type="RefSeq" id="WP_072853714.1">
    <property type="nucleotide sequence ID" value="NZ_FQVI01000021.1"/>
</dbReference>
<dbReference type="InterPro" id="IPR052077">
    <property type="entry name" value="CcrZ_PhaseVar_Mediator"/>
</dbReference>
<gene>
    <name evidence="1" type="ORF">SAMN02745158_03299</name>
</gene>
<dbReference type="Gene3D" id="3.90.550.10">
    <property type="entry name" value="Spore Coat Polysaccharide Biosynthesis Protein SpsA, Chain A"/>
    <property type="match status" value="1"/>
</dbReference>
<dbReference type="Gene3D" id="3.30.200.20">
    <property type="entry name" value="Phosphorylase Kinase, domain 1"/>
    <property type="match status" value="1"/>
</dbReference>
<dbReference type="InterPro" id="IPR036388">
    <property type="entry name" value="WH-like_DNA-bd_sf"/>
</dbReference>
<dbReference type="EMBL" id="FQVI01000021">
    <property type="protein sequence ID" value="SHF32372.1"/>
    <property type="molecule type" value="Genomic_DNA"/>
</dbReference>
<reference evidence="1 2" key="1">
    <citation type="submission" date="2016-11" db="EMBL/GenBank/DDBJ databases">
        <authorList>
            <person name="Jaros S."/>
            <person name="Januszkiewicz K."/>
            <person name="Wedrychowicz H."/>
        </authorList>
    </citation>
    <scope>NUCLEOTIDE SEQUENCE [LARGE SCALE GENOMIC DNA]</scope>
    <source>
        <strain evidence="1 2">DSM 17459</strain>
    </source>
</reference>
<dbReference type="SUPFAM" id="SSF56112">
    <property type="entry name" value="Protein kinase-like (PK-like)"/>
    <property type="match status" value="1"/>
</dbReference>
<dbReference type="PANTHER" id="PTHR40086:SF1">
    <property type="entry name" value="CELL CYCLE REGULATOR CCRZ"/>
    <property type="match status" value="1"/>
</dbReference>
<dbReference type="Gene3D" id="1.10.10.10">
    <property type="entry name" value="Winged helix-like DNA-binding domain superfamily/Winged helix DNA-binding domain"/>
    <property type="match status" value="1"/>
</dbReference>
<dbReference type="Pfam" id="PF01633">
    <property type="entry name" value="Choline_kinase"/>
    <property type="match status" value="1"/>
</dbReference>
<dbReference type="InterPro" id="IPR029044">
    <property type="entry name" value="Nucleotide-diphossugar_trans"/>
</dbReference>
<dbReference type="Pfam" id="PF13412">
    <property type="entry name" value="HTH_24"/>
    <property type="match status" value="1"/>
</dbReference>
<protein>
    <submittedName>
        <fullName evidence="1">Thiamine kinase</fullName>
    </submittedName>
</protein>
<evidence type="ECO:0000313" key="1">
    <source>
        <dbReference type="EMBL" id="SHF32372.1"/>
    </source>
</evidence>
<dbReference type="STRING" id="1122155.SAMN02745158_03299"/>
<dbReference type="SUPFAM" id="SSF53448">
    <property type="entry name" value="Nucleotide-diphospho-sugar transferases"/>
    <property type="match status" value="1"/>
</dbReference>
<sequence>MHKYYNILYHINKLGFINQRALAKACNMSVGNINSSLKELVGEGYLIEKDKKYGLSGKGREYLENSLENKQVERLILDSGENSSFVKSAVILAAGINLCFTKPIGLLTIDGLPVIELIMRNLSLHGIENYYIVVGYQKDEYRNYFKNRRNVHLVVNDRYKWTGTMASLSTVKGFIKEDFLLVDANQIFEETAISKLLECPDRNCVLLTNPSDSNDEAYVELNPDNTIFRISKDIKQMNHIDAELVGISKISYALFEKMLDYFKDNQNPLLNYEYVLENIGRIYQITGVMADDMAWTVIENDQLYRKAEKLVYPKIKKRERLRKENHARETLKVCMSVRDEDIEECSIGGGMTNTNFFVKVQGKRYILRMPGAGTDVMIDRKSEQHNAALASALGINPSTVYCNVETGIKITECIPQAETLNGKTARLEMNMKKTTAILRELHESNMKMYGTFSVKEEYEKYKKQIHEANGVYYDGFEAVDKFFYELLEHLEELGTELKPCHNDLVAENFIKDKNGKMYLIDWEYAGYNDPMWDLAAHLAECDFKPLEEELFLEHYFQKQPDEISKEKIAIFKICQDVLWSAWTILKEARGEDFGSYGIDRMKRAMQKRDEYVLTYVKKC</sequence>
<keyword evidence="1" id="KW-0808">Transferase</keyword>
<dbReference type="SUPFAM" id="SSF46785">
    <property type="entry name" value="Winged helix' DNA-binding domain"/>
    <property type="match status" value="1"/>
</dbReference>
<keyword evidence="1" id="KW-0418">Kinase</keyword>
<dbReference type="AlphaFoldDB" id="A0A1M5AR12"/>
<dbReference type="OrthoDB" id="9803871at2"/>
<dbReference type="GO" id="GO:0016301">
    <property type="term" value="F:kinase activity"/>
    <property type="evidence" value="ECO:0007669"/>
    <property type="project" value="UniProtKB-KW"/>
</dbReference>
<keyword evidence="2" id="KW-1185">Reference proteome</keyword>
<dbReference type="InterPro" id="IPR036390">
    <property type="entry name" value="WH_DNA-bd_sf"/>
</dbReference>
<dbReference type="CDD" id="cd05151">
    <property type="entry name" value="ChoK-like"/>
    <property type="match status" value="1"/>
</dbReference>